<evidence type="ECO:0000256" key="2">
    <source>
        <dbReference type="ARBA" id="ARBA00022475"/>
    </source>
</evidence>
<comment type="similarity">
    <text evidence="8">Belongs to the methyl-accepting chemotaxis (MCP) protein family.</text>
</comment>
<evidence type="ECO:0000259" key="13">
    <source>
        <dbReference type="PROSITE" id="PS50885"/>
    </source>
</evidence>
<dbReference type="Proteomes" id="UP000595917">
    <property type="component" value="Chromosome"/>
</dbReference>
<evidence type="ECO:0000256" key="1">
    <source>
        <dbReference type="ARBA" id="ARBA00004651"/>
    </source>
</evidence>
<evidence type="ECO:0000256" key="10">
    <source>
        <dbReference type="SAM" id="Coils"/>
    </source>
</evidence>
<dbReference type="PANTHER" id="PTHR32089:SF112">
    <property type="entry name" value="LYSOZYME-LIKE PROTEIN-RELATED"/>
    <property type="match status" value="1"/>
</dbReference>
<dbReference type="PROSITE" id="PS50885">
    <property type="entry name" value="HAMP"/>
    <property type="match status" value="1"/>
</dbReference>
<dbReference type="Pfam" id="PF02743">
    <property type="entry name" value="dCache_1"/>
    <property type="match status" value="1"/>
</dbReference>
<dbReference type="Pfam" id="PF00015">
    <property type="entry name" value="MCPsignal"/>
    <property type="match status" value="1"/>
</dbReference>
<dbReference type="SUPFAM" id="SSF103190">
    <property type="entry name" value="Sensory domain-like"/>
    <property type="match status" value="1"/>
</dbReference>
<dbReference type="PROSITE" id="PS50111">
    <property type="entry name" value="CHEMOTAXIS_TRANSDUC_2"/>
    <property type="match status" value="1"/>
</dbReference>
<dbReference type="PRINTS" id="PR00260">
    <property type="entry name" value="CHEMTRNSDUCR"/>
</dbReference>
<comment type="subcellular location">
    <subcellularLocation>
        <location evidence="1">Cell membrane</location>
        <topology evidence="1">Multi-pass membrane protein</topology>
    </subcellularLocation>
</comment>
<gene>
    <name evidence="14" type="ORF">JFL75_03605</name>
</gene>
<dbReference type="EMBL" id="CP067089">
    <property type="protein sequence ID" value="QQO10012.1"/>
    <property type="molecule type" value="Genomic_DNA"/>
</dbReference>
<evidence type="ECO:0000256" key="5">
    <source>
        <dbReference type="ARBA" id="ARBA00022989"/>
    </source>
</evidence>
<dbReference type="InterPro" id="IPR003660">
    <property type="entry name" value="HAMP_dom"/>
</dbReference>
<dbReference type="GO" id="GO:0004888">
    <property type="term" value="F:transmembrane signaling receptor activity"/>
    <property type="evidence" value="ECO:0007669"/>
    <property type="project" value="InterPro"/>
</dbReference>
<dbReference type="InterPro" id="IPR029151">
    <property type="entry name" value="Sensor-like_sf"/>
</dbReference>
<keyword evidence="10" id="KW-0175">Coiled coil</keyword>
<dbReference type="Gene3D" id="6.10.340.10">
    <property type="match status" value="1"/>
</dbReference>
<keyword evidence="7 9" id="KW-0807">Transducer</keyword>
<dbReference type="InterPro" id="IPR004089">
    <property type="entry name" value="MCPsignal_dom"/>
</dbReference>
<evidence type="ECO:0000256" key="3">
    <source>
        <dbReference type="ARBA" id="ARBA00022500"/>
    </source>
</evidence>
<dbReference type="SMART" id="SM00283">
    <property type="entry name" value="MA"/>
    <property type="match status" value="1"/>
</dbReference>
<dbReference type="Gene3D" id="1.10.287.950">
    <property type="entry name" value="Methyl-accepting chemotaxis protein"/>
    <property type="match status" value="1"/>
</dbReference>
<evidence type="ECO:0000259" key="12">
    <source>
        <dbReference type="PROSITE" id="PS50111"/>
    </source>
</evidence>
<evidence type="ECO:0000256" key="6">
    <source>
        <dbReference type="ARBA" id="ARBA00023136"/>
    </source>
</evidence>
<protein>
    <submittedName>
        <fullName evidence="14">HAMP domain-containing protein</fullName>
    </submittedName>
</protein>
<feature type="domain" description="HAMP" evidence="13">
    <location>
        <begin position="307"/>
        <end position="359"/>
    </location>
</feature>
<dbReference type="Pfam" id="PF00672">
    <property type="entry name" value="HAMP"/>
    <property type="match status" value="1"/>
</dbReference>
<dbReference type="InterPro" id="IPR004090">
    <property type="entry name" value="Chemotax_Me-accpt_rcpt"/>
</dbReference>
<dbReference type="KEGG" id="bhc:JFL75_03605"/>
<evidence type="ECO:0000256" key="4">
    <source>
        <dbReference type="ARBA" id="ARBA00022692"/>
    </source>
</evidence>
<keyword evidence="6 11" id="KW-0472">Membrane</keyword>
<evidence type="ECO:0000256" key="9">
    <source>
        <dbReference type="PROSITE-ProRule" id="PRU00284"/>
    </source>
</evidence>
<keyword evidence="4 11" id="KW-0812">Transmembrane</keyword>
<feature type="transmembrane region" description="Helical" evidence="11">
    <location>
        <begin position="283"/>
        <end position="305"/>
    </location>
</feature>
<evidence type="ECO:0000256" key="7">
    <source>
        <dbReference type="ARBA" id="ARBA00023224"/>
    </source>
</evidence>
<dbReference type="AlphaFoldDB" id="A0A7T7XPJ0"/>
<dbReference type="RefSeq" id="WP_215627316.1">
    <property type="nucleotide sequence ID" value="NZ_CP067089.2"/>
</dbReference>
<dbReference type="CDD" id="cd12912">
    <property type="entry name" value="PDC2_MCP_like"/>
    <property type="match status" value="1"/>
</dbReference>
<dbReference type="GO" id="GO:0005886">
    <property type="term" value="C:plasma membrane"/>
    <property type="evidence" value="ECO:0007669"/>
    <property type="project" value="UniProtKB-SubCell"/>
</dbReference>
<keyword evidence="3" id="KW-0145">Chemotaxis</keyword>
<dbReference type="SUPFAM" id="SSF58104">
    <property type="entry name" value="Methyl-accepting chemotaxis protein (MCP) signaling domain"/>
    <property type="match status" value="1"/>
</dbReference>
<feature type="domain" description="Methyl-accepting transducer" evidence="12">
    <location>
        <begin position="406"/>
        <end position="628"/>
    </location>
</feature>
<sequence length="694" mass="75056">MKKRHVSLSVQILILCLSLVIVISVILSAVFMSNINRITTANLYSSAEITMKYLDTDIQYALSPSFDMTNFAASFADSVTDFNLMQTLLRSMLSENPSAFEIYYGTVISRYDPGGYFVAGTGWNPAPPWDQILRPWFKMGMENPGRTVITAPYVDDQTGRICITVVRTAVTSAGRIAGVVGTDVFLDVLTDIVSTRTIAEGGTTFMIGSDGLYLVHSDPEKILKKNYFEEDGASLRRESVLTNTVEVVFQDNRYICTAPVLGTDWYLVSTGPLSVLQADSRRVFVLVIIIVLVLAAVSSLVALFFSYSLTSPFKQLVTSFNTISGGDLSVVSPEYASKEAFMLSRGFNHFAEGISALVVKIKTASHGIERTADDLSASTIETQKTIAHVQDAVVAIRADVGRENESVAKTESAVNLVVQEIENLNEKIKAQGAQISGASAAIEQLVASIHSIENSTASANSHVNELVLSSDEEKKRLSQNAEAMKAVEKESQALAEMNSVISNVATQTNLLAMNAAIEAAHAGEAGRGFAVVASEIRKLAETTASQVKSSGDALLSIQKRIIEIADSSFRVEQSFDTMIGMIQQIEKIIADLKNATAEQSSGSQQLLESIAAINTITSDVQNGAASMQNGADEAMTACRNLTELSRNVDARVTECEDDVESLTKNSKAVVEAVFHTKTSVQELNTSIQNFKTRE</sequence>
<dbReference type="PANTHER" id="PTHR32089">
    <property type="entry name" value="METHYL-ACCEPTING CHEMOTAXIS PROTEIN MCPB"/>
    <property type="match status" value="1"/>
</dbReference>
<feature type="transmembrane region" description="Helical" evidence="11">
    <location>
        <begin position="12"/>
        <end position="32"/>
    </location>
</feature>
<dbReference type="InterPro" id="IPR033479">
    <property type="entry name" value="dCache_1"/>
</dbReference>
<name>A0A7T7XPJ0_9SPIR</name>
<keyword evidence="15" id="KW-1185">Reference proteome</keyword>
<dbReference type="Gene3D" id="3.30.450.20">
    <property type="entry name" value="PAS domain"/>
    <property type="match status" value="2"/>
</dbReference>
<dbReference type="CDD" id="cd06225">
    <property type="entry name" value="HAMP"/>
    <property type="match status" value="1"/>
</dbReference>
<dbReference type="GO" id="GO:0006935">
    <property type="term" value="P:chemotaxis"/>
    <property type="evidence" value="ECO:0007669"/>
    <property type="project" value="UniProtKB-KW"/>
</dbReference>
<proteinExistence type="inferred from homology"/>
<keyword evidence="5 11" id="KW-1133">Transmembrane helix</keyword>
<dbReference type="GO" id="GO:0007165">
    <property type="term" value="P:signal transduction"/>
    <property type="evidence" value="ECO:0007669"/>
    <property type="project" value="UniProtKB-KW"/>
</dbReference>
<dbReference type="CDD" id="cd18773">
    <property type="entry name" value="PDC1_HK_sensor"/>
    <property type="match status" value="1"/>
</dbReference>
<keyword evidence="2" id="KW-1003">Cell membrane</keyword>
<evidence type="ECO:0000256" key="11">
    <source>
        <dbReference type="SAM" id="Phobius"/>
    </source>
</evidence>
<feature type="coiled-coil region" evidence="10">
    <location>
        <begin position="407"/>
        <end position="434"/>
    </location>
</feature>
<evidence type="ECO:0000256" key="8">
    <source>
        <dbReference type="ARBA" id="ARBA00029447"/>
    </source>
</evidence>
<evidence type="ECO:0000313" key="14">
    <source>
        <dbReference type="EMBL" id="QQO10012.1"/>
    </source>
</evidence>
<evidence type="ECO:0000313" key="15">
    <source>
        <dbReference type="Proteomes" id="UP000595917"/>
    </source>
</evidence>
<reference evidence="14" key="1">
    <citation type="submission" date="2021-01" db="EMBL/GenBank/DDBJ databases">
        <title>Description of Breznakiella homolactica.</title>
        <authorList>
            <person name="Song Y."/>
            <person name="Brune A."/>
        </authorList>
    </citation>
    <scope>NUCLEOTIDE SEQUENCE</scope>
    <source>
        <strain evidence="14">RmG30</strain>
    </source>
</reference>
<accession>A0A7T7XPJ0</accession>
<organism evidence="14 15">
    <name type="scientific">Breznakiella homolactica</name>
    <dbReference type="NCBI Taxonomy" id="2798577"/>
    <lineage>
        <taxon>Bacteria</taxon>
        <taxon>Pseudomonadati</taxon>
        <taxon>Spirochaetota</taxon>
        <taxon>Spirochaetia</taxon>
        <taxon>Spirochaetales</taxon>
        <taxon>Breznakiellaceae</taxon>
        <taxon>Breznakiella</taxon>
    </lineage>
</organism>